<feature type="domain" description="Glycoside hydrolase family 5" evidence="9">
    <location>
        <begin position="1340"/>
        <end position="1672"/>
    </location>
</feature>
<dbReference type="PANTHER" id="PTHR35923">
    <property type="entry name" value="MAJOR EXTRACELLULAR ENDOGLUCANASE"/>
    <property type="match status" value="1"/>
</dbReference>
<dbReference type="SUPFAM" id="SSF51445">
    <property type="entry name" value="(Trans)glycosidases"/>
    <property type="match status" value="3"/>
</dbReference>
<feature type="compositionally biased region" description="Polar residues" evidence="7">
    <location>
        <begin position="581"/>
        <end position="631"/>
    </location>
</feature>
<keyword evidence="2" id="KW-0378">Hydrolase</keyword>
<dbReference type="InterPro" id="IPR017853">
    <property type="entry name" value="GH"/>
</dbReference>
<keyword evidence="11" id="KW-1185">Reference proteome</keyword>
<dbReference type="STRING" id="542832.A0A3M6V904"/>
<keyword evidence="3" id="KW-0136">Cellulose degradation</keyword>
<evidence type="ECO:0000256" key="4">
    <source>
        <dbReference type="ARBA" id="ARBA00023277"/>
    </source>
</evidence>
<keyword evidence="6" id="KW-0624">Polysaccharide degradation</keyword>
<evidence type="ECO:0000256" key="2">
    <source>
        <dbReference type="ARBA" id="ARBA00022801"/>
    </source>
</evidence>
<dbReference type="GO" id="GO:0030245">
    <property type="term" value="P:cellulose catabolic process"/>
    <property type="evidence" value="ECO:0007669"/>
    <property type="project" value="UniProtKB-KW"/>
</dbReference>
<evidence type="ECO:0000256" key="5">
    <source>
        <dbReference type="ARBA" id="ARBA00023295"/>
    </source>
</evidence>
<comment type="similarity">
    <text evidence="1">Belongs to the glycosyl hydrolase 5 (cellulase A) family.</text>
</comment>
<evidence type="ECO:0000256" key="6">
    <source>
        <dbReference type="ARBA" id="ARBA00023326"/>
    </source>
</evidence>
<organism evidence="10 11">
    <name type="scientific">Peronospora effusa</name>
    <dbReference type="NCBI Taxonomy" id="542832"/>
    <lineage>
        <taxon>Eukaryota</taxon>
        <taxon>Sar</taxon>
        <taxon>Stramenopiles</taxon>
        <taxon>Oomycota</taxon>
        <taxon>Peronosporomycetes</taxon>
        <taxon>Peronosporales</taxon>
        <taxon>Peronosporaceae</taxon>
        <taxon>Peronospora</taxon>
    </lineage>
</organism>
<keyword evidence="8" id="KW-1133">Transmembrane helix</keyword>
<comment type="caution">
    <text evidence="10">The sequence shown here is derived from an EMBL/GenBank/DDBJ whole genome shotgun (WGS) entry which is preliminary data.</text>
</comment>
<dbReference type="InterPro" id="IPR001547">
    <property type="entry name" value="Glyco_hydro_5"/>
</dbReference>
<name>A0A3M6V904_9STRA</name>
<gene>
    <name evidence="10" type="ORF">DD238_007653</name>
</gene>
<reference evidence="10 11" key="1">
    <citation type="submission" date="2018-06" db="EMBL/GenBank/DDBJ databases">
        <title>Comparative genomics of downy mildews reveals potential adaptations to biotrophy.</title>
        <authorList>
            <person name="Fletcher K."/>
            <person name="Klosterman S.J."/>
            <person name="Derevnina L."/>
            <person name="Martin F."/>
            <person name="Koike S."/>
            <person name="Reyes Chin-Wo S."/>
            <person name="Mou B."/>
            <person name="Michelmore R."/>
        </authorList>
    </citation>
    <scope>NUCLEOTIDE SEQUENCE [LARGE SCALE GENOMIC DNA]</scope>
    <source>
        <strain evidence="10 11">R14</strain>
    </source>
</reference>
<evidence type="ECO:0000256" key="8">
    <source>
        <dbReference type="SAM" id="Phobius"/>
    </source>
</evidence>
<dbReference type="EMBL" id="QLLG01000500">
    <property type="protein sequence ID" value="RMX62817.1"/>
    <property type="molecule type" value="Genomic_DNA"/>
</dbReference>
<feature type="domain" description="Glycoside hydrolase family 5" evidence="9">
    <location>
        <begin position="187"/>
        <end position="519"/>
    </location>
</feature>
<protein>
    <recommendedName>
        <fullName evidence="9">Glycoside hydrolase family 5 domain-containing protein</fullName>
    </recommendedName>
</protein>
<keyword evidence="8" id="KW-0472">Membrane</keyword>
<accession>A0A3M6V904</accession>
<keyword evidence="4" id="KW-0119">Carbohydrate metabolism</keyword>
<feature type="transmembrane region" description="Helical" evidence="8">
    <location>
        <begin position="83"/>
        <end position="103"/>
    </location>
</feature>
<dbReference type="VEuPathDB" id="FungiDB:DD237_005763"/>
<feature type="region of interest" description="Disordered" evidence="7">
    <location>
        <begin position="579"/>
        <end position="631"/>
    </location>
</feature>
<keyword evidence="5" id="KW-0326">Glycosidase</keyword>
<feature type="region of interest" description="Disordered" evidence="7">
    <location>
        <begin position="29"/>
        <end position="49"/>
    </location>
</feature>
<dbReference type="Proteomes" id="UP000282087">
    <property type="component" value="Unassembled WGS sequence"/>
</dbReference>
<evidence type="ECO:0000256" key="1">
    <source>
        <dbReference type="ARBA" id="ARBA00005641"/>
    </source>
</evidence>
<dbReference type="PANTHER" id="PTHR35923:SF2">
    <property type="entry name" value="ENDOGLUCANASE"/>
    <property type="match status" value="1"/>
</dbReference>
<keyword evidence="8" id="KW-0812">Transmembrane</keyword>
<evidence type="ECO:0000256" key="7">
    <source>
        <dbReference type="SAM" id="MobiDB-lite"/>
    </source>
</evidence>
<evidence type="ECO:0000313" key="11">
    <source>
        <dbReference type="Proteomes" id="UP000282087"/>
    </source>
</evidence>
<feature type="transmembrane region" description="Helical" evidence="8">
    <location>
        <begin position="1238"/>
        <end position="1260"/>
    </location>
</feature>
<feature type="transmembrane region" description="Helical" evidence="8">
    <location>
        <begin position="660"/>
        <end position="679"/>
    </location>
</feature>
<proteinExistence type="inferred from homology"/>
<sequence>MAETHEISRPLMDRVHSTYRNSDYTHEVMDSSRLTDSGAQRDSFVYGNGPGGHRMTEMKLLAVEPDLGAAPERTRDYKGRLRTWPGVLFLLLLVAGAVTLMTINAMTVSDKAQVNDERYENRKRLSRKIKDGLNDDHVLISDDGQIGNPKHYSDMGCELPDYQSKKGKIYAISKNGTEVPIGIKGLSWFGMESGLAIPFGLWENMNNGTSVYEIAAFLSRNKFNSVRLPVCITNILKNTAPEKSLINMDTNRAINITSYITTIQTIVQALGYRKISVMLSLHTLTPRIQGGAWYSTKLGVTQDEYLSAVDILTKNLCGPKYWNILGLDLKNEPYECTWGGKAPDWQKGSTLIGNRMLEGCPNWLGFVEGIASQGTITLDGIEKTYFDWWGSGLADAGSDPPTFDVKNKLVYAPHYYNPGVDPAWYLYASGTREKTGALEDYVELDNKTLKNNIEKTMEKMFGYLLTENPTSALVMGEFAGLYSKDAHPLLTTKRTTDFQIELMLEADYAGAYMWSLNPESAYQFNPADTLGHFTEGLLEDDWLTPNKVFLDGMAPLDKIKNLKMFPCFPAKVKSDTKVSRPMTNHSTLADNLPVNGQTSDYSSGRFSSNIDSSQVQRLSESGGRVSSTYGQRQTEMRLKAADFDDLPPERTKDYKGRIRTWPGLLLLLLLVGGAAAIILQQAMETSDLISASQENYEQQQAIKRKIKDGMEDDQVLISDDGQVGNPKKYPDMGCELPDYQSKNGEIVAVSKNGTEVPVGIKGTNWFGMETGLAIPFGLWENIDNGTSVYEVAAFLARNNFNSVRLPLCIKNILKNVAPEKSLINMQTNRAIKISSYISTIQSIVEALGYRHVSVLISLHTLDPKKSGGAWFSEELDVTEDEFLEAVDILTKNLCGSKYWNILGLDLKNEPHECTWGGKAPDWQKGATLIGNRMLEGCPNWLAFVEGIASKGTITLNGIEDTYFDWWGGGLADAGGNPPIFDIENKLVWSPHYYNTGVNPAWYLYASGTQNAEGGRDDYVELDNKTLRNNVEKTMEKMFGYLLKEDTNTAMVMGEFAGLYAKDVHPMLTTKRTSDYTLDVMLQENYAGAYMWSLNPESAYQFNPADTFGHFTEGLLQDDWLTPNKVFVDGMSAMDVMKNLQLFPCFPEEKKDSSDHRASLVVGRPGERLSTPWKIEATVVRNDQDPSSGRGAMPFTAIYSNKDHSAPKFTTDPSQIMRLVVKKPSGSENESDYKGQHRIWPGLLLLFVLVMGSTVLIITGAMKTSETRKARTLHYEQRVAGKRSIKDGKTDEDIIISDDGQVGNPKSYDTSITCEMPDYQSKNGQIVAVAANGTEISIQIKGVNWFGMETALAVPFGLWENTDNGTTAYEIAAFLARNNFNAVRVPVSIENVLNNSPPQKGVINLSSNRAINGTDFISTLQTITKALAYRKIGVLISMHRLTNKKSGATWFDEDLGVTQDDFLNAVDIISSNLCGQDYWNVMGMDLKNEPETATWGTGDDDDFVVGCEKIAKVMHGNCPQWLGFVEGVVGVHTVTIDDEELDYYDWWGGGLQKAGDTQPEFTIENKVVWAPHYYTTAVAPQRYFYGDKTTSDFSTYVELSDKDLLTRVEGTMYDMFGYLVNDKGYALLLGEFAGLYTKDAHPKKTTKRTTDLTIQVLMENKYAGGFMWSLNPESEYQYNPADTEGSFTEGMLLDDWLSPNNDFLDAFIPMDAMPNLRKFPCFPIVNEDE</sequence>
<dbReference type="Pfam" id="PF00150">
    <property type="entry name" value="Cellulase"/>
    <property type="match status" value="3"/>
</dbReference>
<evidence type="ECO:0000256" key="3">
    <source>
        <dbReference type="ARBA" id="ARBA00023001"/>
    </source>
</evidence>
<dbReference type="Gene3D" id="3.20.20.80">
    <property type="entry name" value="Glycosidases"/>
    <property type="match status" value="3"/>
</dbReference>
<dbReference type="VEuPathDB" id="FungiDB:DD237_005759"/>
<evidence type="ECO:0000313" key="10">
    <source>
        <dbReference type="EMBL" id="RMX62817.1"/>
    </source>
</evidence>
<feature type="domain" description="Glycoside hydrolase family 5" evidence="9">
    <location>
        <begin position="756"/>
        <end position="1096"/>
    </location>
</feature>
<dbReference type="GO" id="GO:0004553">
    <property type="term" value="F:hydrolase activity, hydrolyzing O-glycosyl compounds"/>
    <property type="evidence" value="ECO:0007669"/>
    <property type="project" value="InterPro"/>
</dbReference>
<evidence type="ECO:0000259" key="9">
    <source>
        <dbReference type="Pfam" id="PF00150"/>
    </source>
</evidence>